<dbReference type="AlphaFoldDB" id="A0A916Q6P0"/>
<keyword evidence="1" id="KW-0812">Transmembrane</keyword>
<gene>
    <name evidence="2" type="ORF">ANBU17_17460</name>
</gene>
<dbReference type="RefSeq" id="WP_201311108.1">
    <property type="nucleotide sequence ID" value="NZ_BLYI01000038.1"/>
</dbReference>
<organism evidence="2 3">
    <name type="scientific">Anaerostipes butyraticus</name>
    <dbReference type="NCBI Taxonomy" id="645466"/>
    <lineage>
        <taxon>Bacteria</taxon>
        <taxon>Bacillati</taxon>
        <taxon>Bacillota</taxon>
        <taxon>Clostridia</taxon>
        <taxon>Lachnospirales</taxon>
        <taxon>Lachnospiraceae</taxon>
        <taxon>Anaerostipes</taxon>
    </lineage>
</organism>
<evidence type="ECO:0000256" key="1">
    <source>
        <dbReference type="SAM" id="Phobius"/>
    </source>
</evidence>
<comment type="caution">
    <text evidence="2">The sequence shown here is derived from an EMBL/GenBank/DDBJ whole genome shotgun (WGS) entry which is preliminary data.</text>
</comment>
<keyword evidence="3" id="KW-1185">Reference proteome</keyword>
<keyword evidence="1" id="KW-1133">Transmembrane helix</keyword>
<protein>
    <submittedName>
        <fullName evidence="2">Uncharacterized protein</fullName>
    </submittedName>
</protein>
<evidence type="ECO:0000313" key="3">
    <source>
        <dbReference type="Proteomes" id="UP000613208"/>
    </source>
</evidence>
<keyword evidence="1" id="KW-0472">Membrane</keyword>
<dbReference type="Proteomes" id="UP000613208">
    <property type="component" value="Unassembled WGS sequence"/>
</dbReference>
<dbReference type="EMBL" id="BLYI01000038">
    <property type="protein sequence ID" value="GFO85399.1"/>
    <property type="molecule type" value="Genomic_DNA"/>
</dbReference>
<proteinExistence type="predicted"/>
<name>A0A916Q6P0_9FIRM</name>
<sequence>MGDSTGSMFYMFAIFIGIYIVGMLLYQGYQMIRKWCRNHRSKDKE</sequence>
<reference evidence="2" key="1">
    <citation type="submission" date="2020-06" db="EMBL/GenBank/DDBJ databases">
        <title>Characterization of fructooligosaccharide metabolism and fructooligosaccharide-degrading enzymes in human commensal butyrate producers.</title>
        <authorList>
            <person name="Tanno H."/>
            <person name="Fujii T."/>
            <person name="Hirano K."/>
            <person name="Maeno S."/>
            <person name="Tonozuka T."/>
            <person name="Sakamoto M."/>
            <person name="Ohkuma M."/>
            <person name="Tochio T."/>
            <person name="Endo A."/>
        </authorList>
    </citation>
    <scope>NUCLEOTIDE SEQUENCE</scope>
    <source>
        <strain evidence="2">JCM 17466</strain>
    </source>
</reference>
<accession>A0A916Q6P0</accession>
<feature type="transmembrane region" description="Helical" evidence="1">
    <location>
        <begin position="6"/>
        <end position="26"/>
    </location>
</feature>
<evidence type="ECO:0000313" key="2">
    <source>
        <dbReference type="EMBL" id="GFO85399.1"/>
    </source>
</evidence>